<keyword evidence="1" id="KW-0805">Transcription regulation</keyword>
<dbReference type="GO" id="GO:0003700">
    <property type="term" value="F:DNA-binding transcription factor activity"/>
    <property type="evidence" value="ECO:0007669"/>
    <property type="project" value="TreeGrafter"/>
</dbReference>
<gene>
    <name evidence="5" type="ORF">CNR29_06435</name>
</gene>
<evidence type="ECO:0000256" key="2">
    <source>
        <dbReference type="ARBA" id="ARBA00023125"/>
    </source>
</evidence>
<name>A0A2A3TYE5_LEVBR</name>
<evidence type="ECO:0000313" key="5">
    <source>
        <dbReference type="EMBL" id="PBQ23666.1"/>
    </source>
</evidence>
<dbReference type="InterPro" id="IPR000843">
    <property type="entry name" value="HTH_LacI"/>
</dbReference>
<evidence type="ECO:0000259" key="4">
    <source>
        <dbReference type="PROSITE" id="PS50932"/>
    </source>
</evidence>
<dbReference type="CDD" id="cd01392">
    <property type="entry name" value="HTH_LacI"/>
    <property type="match status" value="1"/>
</dbReference>
<evidence type="ECO:0000313" key="6">
    <source>
        <dbReference type="Proteomes" id="UP000217918"/>
    </source>
</evidence>
<dbReference type="SMART" id="SM00354">
    <property type="entry name" value="HTH_LACI"/>
    <property type="match status" value="1"/>
</dbReference>
<keyword evidence="3" id="KW-0804">Transcription</keyword>
<dbReference type="Gene3D" id="1.10.260.40">
    <property type="entry name" value="lambda repressor-like DNA-binding domains"/>
    <property type="match status" value="1"/>
</dbReference>
<dbReference type="Pfam" id="PF00532">
    <property type="entry name" value="Peripla_BP_1"/>
    <property type="match status" value="1"/>
</dbReference>
<dbReference type="PROSITE" id="PS50932">
    <property type="entry name" value="HTH_LACI_2"/>
    <property type="match status" value="1"/>
</dbReference>
<comment type="caution">
    <text evidence="5">The sequence shown here is derived from an EMBL/GenBank/DDBJ whole genome shotgun (WGS) entry which is preliminary data.</text>
</comment>
<dbReference type="EMBL" id="NVYO01000001">
    <property type="protein sequence ID" value="PBQ23666.1"/>
    <property type="molecule type" value="Genomic_DNA"/>
</dbReference>
<dbReference type="PANTHER" id="PTHR30146">
    <property type="entry name" value="LACI-RELATED TRANSCRIPTIONAL REPRESSOR"/>
    <property type="match status" value="1"/>
</dbReference>
<dbReference type="AlphaFoldDB" id="A0A2A3TYE5"/>
<reference evidence="5 6" key="1">
    <citation type="submission" date="2017-09" db="EMBL/GenBank/DDBJ databases">
        <title>Genome sequence of Lactobacillus brevis D7.</title>
        <authorList>
            <person name="Kwon M.-S."/>
            <person name="Lim S.K."/>
            <person name="Choi H.-J."/>
        </authorList>
    </citation>
    <scope>NUCLEOTIDE SEQUENCE [LARGE SCALE GENOMIC DNA]</scope>
    <source>
        <strain evidence="5 6">D7</strain>
    </source>
</reference>
<dbReference type="GO" id="GO:0000976">
    <property type="term" value="F:transcription cis-regulatory region binding"/>
    <property type="evidence" value="ECO:0007669"/>
    <property type="project" value="TreeGrafter"/>
</dbReference>
<dbReference type="InterPro" id="IPR028082">
    <property type="entry name" value="Peripla_BP_I"/>
</dbReference>
<evidence type="ECO:0000256" key="3">
    <source>
        <dbReference type="ARBA" id="ARBA00023163"/>
    </source>
</evidence>
<dbReference type="RefSeq" id="WP_065201374.1">
    <property type="nucleotide sequence ID" value="NZ_CP015398.1"/>
</dbReference>
<dbReference type="InterPro" id="IPR001761">
    <property type="entry name" value="Peripla_BP/Lac1_sug-bd_dom"/>
</dbReference>
<keyword evidence="2" id="KW-0238">DNA-binding</keyword>
<dbReference type="SUPFAM" id="SSF47413">
    <property type="entry name" value="lambda repressor-like DNA-binding domains"/>
    <property type="match status" value="1"/>
</dbReference>
<proteinExistence type="predicted"/>
<evidence type="ECO:0000256" key="1">
    <source>
        <dbReference type="ARBA" id="ARBA00023015"/>
    </source>
</evidence>
<organism evidence="5 6">
    <name type="scientific">Levilactobacillus brevis</name>
    <name type="common">Lactobacillus brevis</name>
    <dbReference type="NCBI Taxonomy" id="1580"/>
    <lineage>
        <taxon>Bacteria</taxon>
        <taxon>Bacillati</taxon>
        <taxon>Bacillota</taxon>
        <taxon>Bacilli</taxon>
        <taxon>Lactobacillales</taxon>
        <taxon>Lactobacillaceae</taxon>
        <taxon>Levilactobacillus</taxon>
    </lineage>
</organism>
<dbReference type="Gene3D" id="3.40.50.2300">
    <property type="match status" value="2"/>
</dbReference>
<dbReference type="Proteomes" id="UP000217918">
    <property type="component" value="Unassembled WGS sequence"/>
</dbReference>
<dbReference type="CDD" id="cd06286">
    <property type="entry name" value="PBP1_CcpB-like"/>
    <property type="match status" value="1"/>
</dbReference>
<protein>
    <submittedName>
        <fullName evidence="5">LacI family transcriptional regulator</fullName>
    </submittedName>
</protein>
<sequence length="312" mass="34700">MTTIRDVARLAGYSPATVSRVLNQSGYVSSAAQAKIRAIIQQLDYVPNDIARDLSHGRTKNIGVVMPNMGHPYFTEITNGILRAAFAAEDRVVMLSSKYDPQLEKQYLEQLHRKSFDALIFISHALPLAQLAQYQSYGAVVCCEDPQAISLSAAFSVREPAYLAAFNWIKQHHYQQIAVLLSRSTTVSATSRLTLEVFQHVFDRKPNPNGLVMGITTFDDGYAAAKQLVQHYQQVDFIFANSDDIAAGVRQFYLDHQLEVPSMMGQENQLAGQLLKLPTIDHHLSAIGQMAFELATSDQVEQIGIPADFILR</sequence>
<dbReference type="SUPFAM" id="SSF53822">
    <property type="entry name" value="Periplasmic binding protein-like I"/>
    <property type="match status" value="1"/>
</dbReference>
<dbReference type="Pfam" id="PF00356">
    <property type="entry name" value="LacI"/>
    <property type="match status" value="1"/>
</dbReference>
<accession>A0A2A3TYE5</accession>
<feature type="domain" description="HTH lacI-type" evidence="4">
    <location>
        <begin position="2"/>
        <end position="56"/>
    </location>
</feature>
<dbReference type="PANTHER" id="PTHR30146:SF105">
    <property type="entry name" value="CATABOLITE CONTROL PROTEIN B"/>
    <property type="match status" value="1"/>
</dbReference>
<dbReference type="InterPro" id="IPR010982">
    <property type="entry name" value="Lambda_DNA-bd_dom_sf"/>
</dbReference>